<evidence type="ECO:0000256" key="3">
    <source>
        <dbReference type="ARBA" id="ARBA00023163"/>
    </source>
</evidence>
<dbReference type="PANTHER" id="PTHR38445:SF9">
    <property type="entry name" value="HTH-TYPE TRANSCRIPTIONAL REPRESSOR YTRA"/>
    <property type="match status" value="1"/>
</dbReference>
<accession>A0A9D1ALV6</accession>
<evidence type="ECO:0000256" key="1">
    <source>
        <dbReference type="ARBA" id="ARBA00023015"/>
    </source>
</evidence>
<evidence type="ECO:0000313" key="5">
    <source>
        <dbReference type="EMBL" id="HIR46764.1"/>
    </source>
</evidence>
<protein>
    <submittedName>
        <fullName evidence="5">GntR family transcriptional regulator</fullName>
    </submittedName>
</protein>
<keyword evidence="3" id="KW-0804">Transcription</keyword>
<dbReference type="PANTHER" id="PTHR38445">
    <property type="entry name" value="HTH-TYPE TRANSCRIPTIONAL REPRESSOR YTRA"/>
    <property type="match status" value="1"/>
</dbReference>
<dbReference type="CDD" id="cd07377">
    <property type="entry name" value="WHTH_GntR"/>
    <property type="match status" value="1"/>
</dbReference>
<keyword evidence="1" id="KW-0805">Transcription regulation</keyword>
<dbReference type="SMART" id="SM00345">
    <property type="entry name" value="HTH_GNTR"/>
    <property type="match status" value="1"/>
</dbReference>
<dbReference type="Proteomes" id="UP000824242">
    <property type="component" value="Unassembled WGS sequence"/>
</dbReference>
<dbReference type="InterPro" id="IPR000524">
    <property type="entry name" value="Tscrpt_reg_HTH_GntR"/>
</dbReference>
<organism evidence="5 6">
    <name type="scientific">Candidatus Caccousia avicola</name>
    <dbReference type="NCBI Taxonomy" id="2840721"/>
    <lineage>
        <taxon>Bacteria</taxon>
        <taxon>Bacillati</taxon>
        <taxon>Bacillota</taxon>
        <taxon>Clostridia</taxon>
        <taxon>Eubacteriales</taxon>
        <taxon>Oscillospiraceae</taxon>
        <taxon>Oscillospiraceae incertae sedis</taxon>
        <taxon>Candidatus Caccousia</taxon>
    </lineage>
</organism>
<evidence type="ECO:0000256" key="2">
    <source>
        <dbReference type="ARBA" id="ARBA00023125"/>
    </source>
</evidence>
<dbReference type="PROSITE" id="PS50949">
    <property type="entry name" value="HTH_GNTR"/>
    <property type="match status" value="1"/>
</dbReference>
<feature type="domain" description="HTH gntR-type" evidence="4">
    <location>
        <begin position="10"/>
        <end position="78"/>
    </location>
</feature>
<gene>
    <name evidence="5" type="ORF">IAB89_03750</name>
</gene>
<keyword evidence="2" id="KW-0238">DNA-binding</keyword>
<dbReference type="InterPro" id="IPR036388">
    <property type="entry name" value="WH-like_DNA-bd_sf"/>
</dbReference>
<dbReference type="PRINTS" id="PR00035">
    <property type="entry name" value="HTHGNTR"/>
</dbReference>
<dbReference type="GO" id="GO:0003677">
    <property type="term" value="F:DNA binding"/>
    <property type="evidence" value="ECO:0007669"/>
    <property type="project" value="UniProtKB-KW"/>
</dbReference>
<dbReference type="GO" id="GO:0003700">
    <property type="term" value="F:DNA-binding transcription factor activity"/>
    <property type="evidence" value="ECO:0007669"/>
    <property type="project" value="InterPro"/>
</dbReference>
<proteinExistence type="predicted"/>
<sequence length="124" mass="13584">MLLLDHKSRLPIYTQLYQEILRLSALGAMVPGEQLPSVRALAQELGVNPNTVQKAYQLLEHDGYICSVPGKGSFLCDMGDEAAKKKREAEQALEHAVRSALENAVNPDEIRALVERILTGGEAT</sequence>
<reference evidence="5" key="1">
    <citation type="submission" date="2020-10" db="EMBL/GenBank/DDBJ databases">
        <authorList>
            <person name="Gilroy R."/>
        </authorList>
    </citation>
    <scope>NUCLEOTIDE SEQUENCE</scope>
    <source>
        <strain evidence="5">ChiSxjej1B13-7958</strain>
    </source>
</reference>
<evidence type="ECO:0000259" key="4">
    <source>
        <dbReference type="PROSITE" id="PS50949"/>
    </source>
</evidence>
<evidence type="ECO:0000313" key="6">
    <source>
        <dbReference type="Proteomes" id="UP000824242"/>
    </source>
</evidence>
<name>A0A9D1ALV6_9FIRM</name>
<dbReference type="Gene3D" id="1.10.10.10">
    <property type="entry name" value="Winged helix-like DNA-binding domain superfamily/Winged helix DNA-binding domain"/>
    <property type="match status" value="1"/>
</dbReference>
<dbReference type="Pfam" id="PF00392">
    <property type="entry name" value="GntR"/>
    <property type="match status" value="1"/>
</dbReference>
<dbReference type="AlphaFoldDB" id="A0A9D1ALV6"/>
<reference evidence="5" key="2">
    <citation type="journal article" date="2021" name="PeerJ">
        <title>Extensive microbial diversity within the chicken gut microbiome revealed by metagenomics and culture.</title>
        <authorList>
            <person name="Gilroy R."/>
            <person name="Ravi A."/>
            <person name="Getino M."/>
            <person name="Pursley I."/>
            <person name="Horton D.L."/>
            <person name="Alikhan N.F."/>
            <person name="Baker D."/>
            <person name="Gharbi K."/>
            <person name="Hall N."/>
            <person name="Watson M."/>
            <person name="Adriaenssens E.M."/>
            <person name="Foster-Nyarko E."/>
            <person name="Jarju S."/>
            <person name="Secka A."/>
            <person name="Antonio M."/>
            <person name="Oren A."/>
            <person name="Chaudhuri R.R."/>
            <person name="La Ragione R."/>
            <person name="Hildebrand F."/>
            <person name="Pallen M.J."/>
        </authorList>
    </citation>
    <scope>NUCLEOTIDE SEQUENCE</scope>
    <source>
        <strain evidence="5">ChiSxjej1B13-7958</strain>
    </source>
</reference>
<dbReference type="SUPFAM" id="SSF46785">
    <property type="entry name" value="Winged helix' DNA-binding domain"/>
    <property type="match status" value="1"/>
</dbReference>
<dbReference type="EMBL" id="DVGZ01000039">
    <property type="protein sequence ID" value="HIR46764.1"/>
    <property type="molecule type" value="Genomic_DNA"/>
</dbReference>
<dbReference type="InterPro" id="IPR036390">
    <property type="entry name" value="WH_DNA-bd_sf"/>
</dbReference>
<comment type="caution">
    <text evidence="5">The sequence shown here is derived from an EMBL/GenBank/DDBJ whole genome shotgun (WGS) entry which is preliminary data.</text>
</comment>